<keyword evidence="2" id="KW-0645">Protease</keyword>
<dbReference type="GO" id="GO:0046872">
    <property type="term" value="F:metal ion binding"/>
    <property type="evidence" value="ECO:0007669"/>
    <property type="project" value="UniProtKB-KW"/>
</dbReference>
<dbReference type="SUPFAM" id="SSF52025">
    <property type="entry name" value="PA domain"/>
    <property type="match status" value="1"/>
</dbReference>
<evidence type="ECO:0000313" key="8">
    <source>
        <dbReference type="EMBL" id="TDR23490.1"/>
    </source>
</evidence>
<dbReference type="Gene3D" id="3.40.630.10">
    <property type="entry name" value="Zn peptidases"/>
    <property type="match status" value="2"/>
</dbReference>
<dbReference type="SUPFAM" id="SSF53187">
    <property type="entry name" value="Zn-dependent exopeptidases"/>
    <property type="match status" value="1"/>
</dbReference>
<gene>
    <name evidence="8" type="ORF">C8D91_0352</name>
</gene>
<dbReference type="FunFam" id="3.40.630.10:FF:000088">
    <property type="entry name" value="Peptidase M20"/>
    <property type="match status" value="1"/>
</dbReference>
<dbReference type="InterPro" id="IPR045175">
    <property type="entry name" value="M28_fam"/>
</dbReference>
<evidence type="ECO:0000313" key="9">
    <source>
        <dbReference type="Proteomes" id="UP000295724"/>
    </source>
</evidence>
<keyword evidence="5" id="KW-0378">Hydrolase</keyword>
<comment type="caution">
    <text evidence="8">The sequence shown here is derived from an EMBL/GenBank/DDBJ whole genome shotgun (WGS) entry which is preliminary data.</text>
</comment>
<keyword evidence="6" id="KW-0862">Zinc</keyword>
<name>A0A4R6XYA2_9GAMM</name>
<evidence type="ECO:0000256" key="1">
    <source>
        <dbReference type="ARBA" id="ARBA00022438"/>
    </source>
</evidence>
<dbReference type="EMBL" id="SNZB01000001">
    <property type="protein sequence ID" value="TDR23490.1"/>
    <property type="molecule type" value="Genomic_DNA"/>
</dbReference>
<dbReference type="GO" id="GO:0004180">
    <property type="term" value="F:carboxypeptidase activity"/>
    <property type="evidence" value="ECO:0007669"/>
    <property type="project" value="UniProtKB-KW"/>
</dbReference>
<dbReference type="InterPro" id="IPR007484">
    <property type="entry name" value="Peptidase_M28"/>
</dbReference>
<dbReference type="Proteomes" id="UP000295724">
    <property type="component" value="Unassembled WGS sequence"/>
</dbReference>
<dbReference type="RefSeq" id="WP_099017872.1">
    <property type="nucleotide sequence ID" value="NZ_NIHB01000001.1"/>
</dbReference>
<organism evidence="8 9">
    <name type="scientific">Marinicella litoralis</name>
    <dbReference type="NCBI Taxonomy" id="644220"/>
    <lineage>
        <taxon>Bacteria</taxon>
        <taxon>Pseudomonadati</taxon>
        <taxon>Pseudomonadota</taxon>
        <taxon>Gammaproteobacteria</taxon>
        <taxon>Lysobacterales</taxon>
        <taxon>Marinicellaceae</taxon>
        <taxon>Marinicella</taxon>
    </lineage>
</organism>
<keyword evidence="4" id="KW-0732">Signal</keyword>
<dbReference type="CDD" id="cd04821">
    <property type="entry name" value="PA_M28_1_2"/>
    <property type="match status" value="1"/>
</dbReference>
<feature type="domain" description="Peptidase M28" evidence="7">
    <location>
        <begin position="305"/>
        <end position="523"/>
    </location>
</feature>
<dbReference type="AlphaFoldDB" id="A0A4R6XYA2"/>
<dbReference type="OrthoDB" id="9778250at2"/>
<dbReference type="GO" id="GO:0008235">
    <property type="term" value="F:metalloexopeptidase activity"/>
    <property type="evidence" value="ECO:0007669"/>
    <property type="project" value="InterPro"/>
</dbReference>
<dbReference type="Pfam" id="PF04389">
    <property type="entry name" value="Peptidase_M28"/>
    <property type="match status" value="1"/>
</dbReference>
<evidence type="ECO:0000256" key="6">
    <source>
        <dbReference type="ARBA" id="ARBA00022833"/>
    </source>
</evidence>
<dbReference type="InterPro" id="IPR046450">
    <property type="entry name" value="PA_dom_sf"/>
</dbReference>
<dbReference type="PROSITE" id="PS51257">
    <property type="entry name" value="PROKAR_LIPOPROTEIN"/>
    <property type="match status" value="1"/>
</dbReference>
<evidence type="ECO:0000259" key="7">
    <source>
        <dbReference type="Pfam" id="PF04389"/>
    </source>
</evidence>
<dbReference type="PANTHER" id="PTHR12147:SF56">
    <property type="entry name" value="AMINOPEPTIDASE YDR415C-RELATED"/>
    <property type="match status" value="1"/>
</dbReference>
<evidence type="ECO:0000256" key="5">
    <source>
        <dbReference type="ARBA" id="ARBA00022801"/>
    </source>
</evidence>
<evidence type="ECO:0000256" key="3">
    <source>
        <dbReference type="ARBA" id="ARBA00022723"/>
    </source>
</evidence>
<protein>
    <submittedName>
        <fullName evidence="8">Zn-dependent M28 family amino/carboxypeptidase</fullName>
    </submittedName>
</protein>
<dbReference type="Gene3D" id="3.50.30.30">
    <property type="match status" value="1"/>
</dbReference>
<sequence length="556" mass="60981">MKTLICALPFILLGCVNKQEPMTAENQTEAMGQHAISVDALTQHIKTLASDEFGGRAPGTQGEELTVEYLINEFKKAGLEPGNGDSFTQAVPLTSVEAVNQPQLTIQGGNGADLLLDYTQQQVIWTKQQIDTVSIAQSELVFVGYGINAPEHSWDDYAGADVVGKTAVMLVNDPGYATQDKDMFNGNSMTYYGRWDYKFEEAARQGAIAAIIIHDTKPAAYPWSTVASSWTGPQFDRVRADKGEQLALIEGWITKSTAEAMFDKVGLSLHQLYIAAQTRGFKAVPLDLTASATINNKVEQMTSRNVVAMIKGSESPEEVFIYMAHWDHIGTDPSLSGDNIFNGALDNATGTGGLIELAKAYTSLSEPPQRSVVFIALTAEEQGLLGSAYYAANPIFPLAQTVAGLNMDGLNYFGPTNDVTVIGFGMSQLDDYLAKNAQVQGRVLKADPFPENGYYYRSDHFELAKLGVPMLYPSIGLDHKEKGASYGKLKEDEYTAKHYHGPSDEYDSSWDLTGAVEDLRLYFLTGLEIVNSQDWPEWNQGTEFKTVRDEQRADMN</sequence>
<dbReference type="CDD" id="cd05660">
    <property type="entry name" value="M28_like_PA"/>
    <property type="match status" value="1"/>
</dbReference>
<proteinExistence type="predicted"/>
<evidence type="ECO:0000256" key="2">
    <source>
        <dbReference type="ARBA" id="ARBA00022670"/>
    </source>
</evidence>
<dbReference type="GO" id="GO:0004177">
    <property type="term" value="F:aminopeptidase activity"/>
    <property type="evidence" value="ECO:0007669"/>
    <property type="project" value="UniProtKB-KW"/>
</dbReference>
<keyword evidence="3" id="KW-0479">Metal-binding</keyword>
<keyword evidence="8" id="KW-0121">Carboxypeptidase</keyword>
<keyword evidence="9" id="KW-1185">Reference proteome</keyword>
<accession>A0A4R6XYA2</accession>
<dbReference type="GO" id="GO:0006508">
    <property type="term" value="P:proteolysis"/>
    <property type="evidence" value="ECO:0007669"/>
    <property type="project" value="UniProtKB-KW"/>
</dbReference>
<keyword evidence="1" id="KW-0031">Aminopeptidase</keyword>
<evidence type="ECO:0000256" key="4">
    <source>
        <dbReference type="ARBA" id="ARBA00022729"/>
    </source>
</evidence>
<dbReference type="PANTHER" id="PTHR12147">
    <property type="entry name" value="METALLOPEPTIDASE M28 FAMILY MEMBER"/>
    <property type="match status" value="1"/>
</dbReference>
<reference evidence="8 9" key="1">
    <citation type="submission" date="2019-03" db="EMBL/GenBank/DDBJ databases">
        <title>Genomic Encyclopedia of Type Strains, Phase IV (KMG-IV): sequencing the most valuable type-strain genomes for metagenomic binning, comparative biology and taxonomic classification.</title>
        <authorList>
            <person name="Goeker M."/>
        </authorList>
    </citation>
    <scope>NUCLEOTIDE SEQUENCE [LARGE SCALE GENOMIC DNA]</scope>
    <source>
        <strain evidence="8 9">DSM 25488</strain>
    </source>
</reference>